<feature type="transmembrane region" description="Helical" evidence="1">
    <location>
        <begin position="72"/>
        <end position="91"/>
    </location>
</feature>
<proteinExistence type="predicted"/>
<accession>A0ABQ2E999</accession>
<reference evidence="3" key="1">
    <citation type="journal article" date="2019" name="Int. J. Syst. Evol. Microbiol.">
        <title>The Global Catalogue of Microorganisms (GCM) 10K type strain sequencing project: providing services to taxonomists for standard genome sequencing and annotation.</title>
        <authorList>
            <consortium name="The Broad Institute Genomics Platform"/>
            <consortium name="The Broad Institute Genome Sequencing Center for Infectious Disease"/>
            <person name="Wu L."/>
            <person name="Ma J."/>
        </authorList>
    </citation>
    <scope>NUCLEOTIDE SEQUENCE [LARGE SCALE GENOMIC DNA]</scope>
    <source>
        <strain evidence="3">CGMCC 4.7275</strain>
    </source>
</reference>
<protein>
    <recommendedName>
        <fullName evidence="4">Integral membrane protein</fullName>
    </recommendedName>
</protein>
<dbReference type="EMBL" id="BMMV01000009">
    <property type="protein sequence ID" value="GGJ98273.1"/>
    <property type="molecule type" value="Genomic_DNA"/>
</dbReference>
<feature type="transmembrane region" description="Helical" evidence="1">
    <location>
        <begin position="175"/>
        <end position="194"/>
    </location>
</feature>
<gene>
    <name evidence="2" type="ORF">GCM10011583_32180</name>
</gene>
<feature type="transmembrane region" description="Helical" evidence="1">
    <location>
        <begin position="34"/>
        <end position="52"/>
    </location>
</feature>
<keyword evidence="3" id="KW-1185">Reference proteome</keyword>
<evidence type="ECO:0000313" key="3">
    <source>
        <dbReference type="Proteomes" id="UP000660265"/>
    </source>
</evidence>
<keyword evidence="1" id="KW-0472">Membrane</keyword>
<keyword evidence="1" id="KW-1133">Transmembrane helix</keyword>
<comment type="caution">
    <text evidence="2">The sequence shown here is derived from an EMBL/GenBank/DDBJ whole genome shotgun (WGS) entry which is preliminary data.</text>
</comment>
<feature type="transmembrane region" description="Helical" evidence="1">
    <location>
        <begin position="206"/>
        <end position="226"/>
    </location>
</feature>
<name>A0ABQ2E999_9ACTN</name>
<sequence length="245" mass="26974">MTFFGLFNPFGVGRRVFKPSRPDRVQDPVVRRIQVIRTVVGLAVVTWTLLSYDVVADADAVIDDRMGQAQTTFILLLASFPLVVAGFVAAARPPNRRVLLGRVGKPAAALVVMLAIFTVPRLLTANGYDPNDHLKADLTGLLTVLMAFWFLLWLCPFVLYGLVQSLVHVFRTADIHETVPPVMTILLVWELALVDAVRGAYESAPFGARLALTLGAPLAVTAVAMWELRRLRTRHGVTVRGALHR</sequence>
<organism evidence="2 3">
    <name type="scientific">Streptomyces camponoticapitis</name>
    <dbReference type="NCBI Taxonomy" id="1616125"/>
    <lineage>
        <taxon>Bacteria</taxon>
        <taxon>Bacillati</taxon>
        <taxon>Actinomycetota</taxon>
        <taxon>Actinomycetes</taxon>
        <taxon>Kitasatosporales</taxon>
        <taxon>Streptomycetaceae</taxon>
        <taxon>Streptomyces</taxon>
    </lineage>
</organism>
<dbReference type="Proteomes" id="UP000660265">
    <property type="component" value="Unassembled WGS sequence"/>
</dbReference>
<evidence type="ECO:0000313" key="2">
    <source>
        <dbReference type="EMBL" id="GGJ98273.1"/>
    </source>
</evidence>
<evidence type="ECO:0008006" key="4">
    <source>
        <dbReference type="Google" id="ProtNLM"/>
    </source>
</evidence>
<evidence type="ECO:0000256" key="1">
    <source>
        <dbReference type="SAM" id="Phobius"/>
    </source>
</evidence>
<feature type="transmembrane region" description="Helical" evidence="1">
    <location>
        <begin position="143"/>
        <end position="163"/>
    </location>
</feature>
<feature type="transmembrane region" description="Helical" evidence="1">
    <location>
        <begin position="103"/>
        <end position="123"/>
    </location>
</feature>
<keyword evidence="1" id="KW-0812">Transmembrane</keyword>